<dbReference type="EMBL" id="LAZP02000420">
    <property type="protein sequence ID" value="PFH57351.1"/>
    <property type="molecule type" value="Genomic_DNA"/>
</dbReference>
<proteinExistence type="predicted"/>
<evidence type="ECO:0000313" key="2">
    <source>
        <dbReference type="EMBL" id="PFH57351.1"/>
    </source>
</evidence>
<evidence type="ECO:0000256" key="1">
    <source>
        <dbReference type="SAM" id="MobiDB-lite"/>
    </source>
</evidence>
<accession>A0A2A9P8M3</accession>
<sequence>MHANNAPRYLPRCSTATHAGLILLRAAAPSNRKSRPTPPWHQAKTVSSQPPLVALPPEVGPPSRPPRRSVLERSRPPPLLADSSLIWVSLHPQTPSLVQNGRPARVSIPT</sequence>
<dbReference type="AlphaFoldDB" id="A0A2A9P8M3"/>
<comment type="caution">
    <text evidence="2">The sequence shown here is derived from an EMBL/GenBank/DDBJ whole genome shotgun (WGS) entry which is preliminary data.</text>
</comment>
<dbReference type="Proteomes" id="UP000037136">
    <property type="component" value="Unassembled WGS sequence"/>
</dbReference>
<organism evidence="2 3">
    <name type="scientific">Ophiocordyceps unilateralis</name>
    <name type="common">Zombie-ant fungus</name>
    <name type="synonym">Torrubia unilateralis</name>
    <dbReference type="NCBI Taxonomy" id="268505"/>
    <lineage>
        <taxon>Eukaryota</taxon>
        <taxon>Fungi</taxon>
        <taxon>Dikarya</taxon>
        <taxon>Ascomycota</taxon>
        <taxon>Pezizomycotina</taxon>
        <taxon>Sordariomycetes</taxon>
        <taxon>Hypocreomycetidae</taxon>
        <taxon>Hypocreales</taxon>
        <taxon>Ophiocordycipitaceae</taxon>
        <taxon>Ophiocordyceps</taxon>
    </lineage>
</organism>
<protein>
    <submittedName>
        <fullName evidence="2">Uncharacterized protein</fullName>
    </submittedName>
</protein>
<reference evidence="2 3" key="2">
    <citation type="journal article" date="2017" name="Sci. Rep.">
        <title>Ant-infecting Ophiocordyceps genomes reveal a high diversity of potential behavioral manipulation genes and a possible major role for enterotoxins.</title>
        <authorList>
            <person name="de Bekker C."/>
            <person name="Ohm R.A."/>
            <person name="Evans H.C."/>
            <person name="Brachmann A."/>
            <person name="Hughes D.P."/>
        </authorList>
    </citation>
    <scope>NUCLEOTIDE SEQUENCE [LARGE SCALE GENOMIC DNA]</scope>
    <source>
        <strain evidence="2 3">SC16a</strain>
    </source>
</reference>
<reference evidence="2 3" key="1">
    <citation type="journal article" date="2015" name="BMC Genomics">
        <title>Gene expression during zombie ant biting behavior reflects the complexity underlying fungal parasitic behavioral manipulation.</title>
        <authorList>
            <person name="de Bekker C."/>
            <person name="Ohm R.A."/>
            <person name="Loreto R.G."/>
            <person name="Sebastian A."/>
            <person name="Albert I."/>
            <person name="Merrow M."/>
            <person name="Brachmann A."/>
            <person name="Hughes D.P."/>
        </authorList>
    </citation>
    <scope>NUCLEOTIDE SEQUENCE [LARGE SCALE GENOMIC DNA]</scope>
    <source>
        <strain evidence="2 3">SC16a</strain>
    </source>
</reference>
<evidence type="ECO:0000313" key="3">
    <source>
        <dbReference type="Proteomes" id="UP000037136"/>
    </source>
</evidence>
<gene>
    <name evidence="2" type="ORF">XA68_15192</name>
</gene>
<keyword evidence="3" id="KW-1185">Reference proteome</keyword>
<feature type="region of interest" description="Disordered" evidence="1">
    <location>
        <begin position="28"/>
        <end position="77"/>
    </location>
</feature>
<name>A0A2A9P8M3_OPHUN</name>